<keyword evidence="10" id="KW-1185">Reference proteome</keyword>
<dbReference type="InterPro" id="IPR020456">
    <property type="entry name" value="Acylphosphatase"/>
</dbReference>
<evidence type="ECO:0000256" key="2">
    <source>
        <dbReference type="ARBA" id="ARBA00012150"/>
    </source>
</evidence>
<dbReference type="InterPro" id="IPR001792">
    <property type="entry name" value="Acylphosphatase-like_dom"/>
</dbReference>
<feature type="active site" evidence="5">
    <location>
        <position position="35"/>
    </location>
</feature>
<dbReference type="NCBIfam" id="NF011000">
    <property type="entry name" value="PRK14426.1"/>
    <property type="match status" value="1"/>
</dbReference>
<accession>A0A377HVF3</accession>
<evidence type="ECO:0000256" key="7">
    <source>
        <dbReference type="RuleBase" id="RU004168"/>
    </source>
</evidence>
<dbReference type="Gene3D" id="3.30.70.100">
    <property type="match status" value="1"/>
</dbReference>
<evidence type="ECO:0000313" key="9">
    <source>
        <dbReference type="EMBL" id="STO60268.1"/>
    </source>
</evidence>
<dbReference type="PRINTS" id="PR00112">
    <property type="entry name" value="ACYLPHPHTASE"/>
</dbReference>
<dbReference type="Proteomes" id="UP000254329">
    <property type="component" value="Unassembled WGS sequence"/>
</dbReference>
<evidence type="ECO:0000256" key="1">
    <source>
        <dbReference type="ARBA" id="ARBA00005614"/>
    </source>
</evidence>
<dbReference type="PROSITE" id="PS51160">
    <property type="entry name" value="ACYLPHOSPHATASE_3"/>
    <property type="match status" value="1"/>
</dbReference>
<organism evidence="9 10">
    <name type="scientific">Canicola haemoglobinophilus</name>
    <dbReference type="NCBI Taxonomy" id="733"/>
    <lineage>
        <taxon>Bacteria</taxon>
        <taxon>Pseudomonadati</taxon>
        <taxon>Pseudomonadota</taxon>
        <taxon>Gammaproteobacteria</taxon>
        <taxon>Pasteurellales</taxon>
        <taxon>Pasteurellaceae</taxon>
        <taxon>Canicola</taxon>
    </lineage>
</organism>
<evidence type="ECO:0000256" key="5">
    <source>
        <dbReference type="PROSITE-ProRule" id="PRU00520"/>
    </source>
</evidence>
<dbReference type="InterPro" id="IPR017968">
    <property type="entry name" value="Acylphosphatase_CS"/>
</dbReference>
<dbReference type="SUPFAM" id="SSF54975">
    <property type="entry name" value="Acylphosphatase/BLUF domain-like"/>
    <property type="match status" value="1"/>
</dbReference>
<dbReference type="PANTHER" id="PTHR47268">
    <property type="entry name" value="ACYLPHOSPHATASE"/>
    <property type="match status" value="1"/>
</dbReference>
<dbReference type="STRING" id="733.B0186_11325"/>
<evidence type="ECO:0000256" key="6">
    <source>
        <dbReference type="RuleBase" id="RU000553"/>
    </source>
</evidence>
<dbReference type="PROSITE" id="PS00151">
    <property type="entry name" value="ACYLPHOSPHATASE_2"/>
    <property type="match status" value="1"/>
</dbReference>
<evidence type="ECO:0000256" key="3">
    <source>
        <dbReference type="ARBA" id="ARBA00015991"/>
    </source>
</evidence>
<dbReference type="EMBL" id="UGHF01000001">
    <property type="protein sequence ID" value="STO60268.1"/>
    <property type="molecule type" value="Genomic_DNA"/>
</dbReference>
<evidence type="ECO:0000313" key="10">
    <source>
        <dbReference type="Proteomes" id="UP000254329"/>
    </source>
</evidence>
<evidence type="ECO:0000256" key="4">
    <source>
        <dbReference type="ARBA" id="ARBA00047645"/>
    </source>
</evidence>
<sequence>MKMQFSVYGRVQGVGFRYFTWREARKIGVLGYVKNMPDGSVYVVAVGKDTQISHFYDYLRLGPKTAKVTEVLVQDYLAEHKFNDFSIKY</sequence>
<name>A0A377HVF3_9PAST</name>
<protein>
    <recommendedName>
        <fullName evidence="3 5">Acylphosphatase</fullName>
        <ecNumber evidence="2 5">3.6.1.7</ecNumber>
    </recommendedName>
</protein>
<dbReference type="PROSITE" id="PS00150">
    <property type="entry name" value="ACYLPHOSPHATASE_1"/>
    <property type="match status" value="1"/>
</dbReference>
<dbReference type="PANTHER" id="PTHR47268:SF4">
    <property type="entry name" value="ACYLPHOSPHATASE"/>
    <property type="match status" value="1"/>
</dbReference>
<feature type="domain" description="Acylphosphatase-like" evidence="8">
    <location>
        <begin position="2"/>
        <end position="89"/>
    </location>
</feature>
<feature type="active site" evidence="5">
    <location>
        <position position="17"/>
    </location>
</feature>
<comment type="similarity">
    <text evidence="1 7">Belongs to the acylphosphatase family.</text>
</comment>
<dbReference type="InterPro" id="IPR036046">
    <property type="entry name" value="Acylphosphatase-like_dom_sf"/>
</dbReference>
<keyword evidence="5 6" id="KW-0378">Hydrolase</keyword>
<reference evidence="9 10" key="1">
    <citation type="submission" date="2018-06" db="EMBL/GenBank/DDBJ databases">
        <authorList>
            <consortium name="Pathogen Informatics"/>
            <person name="Doyle S."/>
        </authorList>
    </citation>
    <scope>NUCLEOTIDE SEQUENCE [LARGE SCALE GENOMIC DNA]</scope>
    <source>
        <strain evidence="9 10">NCTC1659</strain>
    </source>
</reference>
<dbReference type="AlphaFoldDB" id="A0A377HVF3"/>
<dbReference type="NCBIfam" id="NF011019">
    <property type="entry name" value="PRK14448.1"/>
    <property type="match status" value="1"/>
</dbReference>
<evidence type="ECO:0000259" key="8">
    <source>
        <dbReference type="PROSITE" id="PS51160"/>
    </source>
</evidence>
<dbReference type="GO" id="GO:0003998">
    <property type="term" value="F:acylphosphatase activity"/>
    <property type="evidence" value="ECO:0007669"/>
    <property type="project" value="UniProtKB-EC"/>
</dbReference>
<dbReference type="Pfam" id="PF00708">
    <property type="entry name" value="Acylphosphatase"/>
    <property type="match status" value="1"/>
</dbReference>
<comment type="catalytic activity">
    <reaction evidence="4 5 6">
        <text>an acyl phosphate + H2O = a carboxylate + phosphate + H(+)</text>
        <dbReference type="Rhea" id="RHEA:14965"/>
        <dbReference type="ChEBI" id="CHEBI:15377"/>
        <dbReference type="ChEBI" id="CHEBI:15378"/>
        <dbReference type="ChEBI" id="CHEBI:29067"/>
        <dbReference type="ChEBI" id="CHEBI:43474"/>
        <dbReference type="ChEBI" id="CHEBI:59918"/>
        <dbReference type="EC" id="3.6.1.7"/>
    </reaction>
</comment>
<dbReference type="EC" id="3.6.1.7" evidence="2 5"/>
<gene>
    <name evidence="9" type="primary">yccX</name>
    <name evidence="9" type="ORF">NCTC1659_01552</name>
</gene>
<proteinExistence type="inferred from homology"/>